<evidence type="ECO:0000313" key="7">
    <source>
        <dbReference type="EMBL" id="CAF3795617.1"/>
    </source>
</evidence>
<dbReference type="Proteomes" id="UP000663836">
    <property type="component" value="Unassembled WGS sequence"/>
</dbReference>
<evidence type="ECO:0000256" key="5">
    <source>
        <dbReference type="PROSITE-ProRule" id="PRU00175"/>
    </source>
</evidence>
<protein>
    <recommendedName>
        <fullName evidence="6">RING-type domain-containing protein</fullName>
    </recommendedName>
</protein>
<dbReference type="InterPro" id="IPR013083">
    <property type="entry name" value="Znf_RING/FYVE/PHD"/>
</dbReference>
<dbReference type="Pfam" id="PF02176">
    <property type="entry name" value="zf-TRAF"/>
    <property type="match status" value="1"/>
</dbReference>
<dbReference type="AlphaFoldDB" id="A0A819BK87"/>
<dbReference type="PROSITE" id="PS50089">
    <property type="entry name" value="ZF_RING_2"/>
    <property type="match status" value="1"/>
</dbReference>
<keyword evidence="1" id="KW-0479">Metal-binding</keyword>
<evidence type="ECO:0000256" key="4">
    <source>
        <dbReference type="ARBA" id="ARBA00034319"/>
    </source>
</evidence>
<evidence type="ECO:0000256" key="3">
    <source>
        <dbReference type="ARBA" id="ARBA00022833"/>
    </source>
</evidence>
<dbReference type="PANTHER" id="PTHR23059">
    <property type="entry name" value="CYSTEINE AND HISTIDINE-RICH PROTEIN 1"/>
    <property type="match status" value="1"/>
</dbReference>
<evidence type="ECO:0000256" key="2">
    <source>
        <dbReference type="ARBA" id="ARBA00022771"/>
    </source>
</evidence>
<gene>
    <name evidence="7" type="ORF">JBS370_LOCUS15005</name>
</gene>
<evidence type="ECO:0000313" key="8">
    <source>
        <dbReference type="Proteomes" id="UP000663836"/>
    </source>
</evidence>
<proteinExistence type="inferred from homology"/>
<dbReference type="SUPFAM" id="SSF49599">
    <property type="entry name" value="TRAF domain-like"/>
    <property type="match status" value="1"/>
</dbReference>
<evidence type="ECO:0000259" key="6">
    <source>
        <dbReference type="PROSITE" id="PS50089"/>
    </source>
</evidence>
<dbReference type="InterPro" id="IPR001841">
    <property type="entry name" value="Znf_RING"/>
</dbReference>
<comment type="similarity">
    <text evidence="4">Belongs to the ZFTRAF1 family.</text>
</comment>
<evidence type="ECO:0000256" key="1">
    <source>
        <dbReference type="ARBA" id="ARBA00022723"/>
    </source>
</evidence>
<keyword evidence="3" id="KW-0862">Zinc</keyword>
<name>A0A819BK87_9BILA</name>
<sequence>MTEITTTTTTTTISNDLQQNLSSEIIVNLSSDTNETTLSTTGTTNSMLDSTIVDEPPTKKCKLTTNDKPRLLEDRLSSILSCCICLDLSTLPIFQCVNGHLMCASCFNHLLADCKLKDEQTTCPNCRCEISKSNCTRNLAVEKTISELPIQCDYCLQIFLRSEIKIHQSQNCPDRPTICDYSLLGCNWNGPFHTLSSHLAICEYPTKTGLELIETIRAQKRGCDDEKKYLETVVDLLSLNQIGVSDLILKPCRTDDFVAKLYFETSRFTALQYQWQVRARINDNIPHPHTIVTRSLSYQLVLKSKISQTIDLKFFILKGPHGDPSTSQIQPIIYHYEFNQNNTETEYLKLPISSQECNRILSSSSISFRLLMVQLDKP</sequence>
<dbReference type="EMBL" id="CAJOBD010001401">
    <property type="protein sequence ID" value="CAF3795617.1"/>
    <property type="molecule type" value="Genomic_DNA"/>
</dbReference>
<accession>A0A819BK87</accession>
<dbReference type="InterPro" id="IPR001293">
    <property type="entry name" value="Znf_TRAF"/>
</dbReference>
<dbReference type="PANTHER" id="PTHR23059:SF4">
    <property type="entry name" value="ZINC FINGER TRAF-TYPE-CONTAINING PROTEIN 1"/>
    <property type="match status" value="1"/>
</dbReference>
<dbReference type="SUPFAM" id="SSF57850">
    <property type="entry name" value="RING/U-box"/>
    <property type="match status" value="1"/>
</dbReference>
<feature type="domain" description="RING-type" evidence="6">
    <location>
        <begin position="82"/>
        <end position="127"/>
    </location>
</feature>
<comment type="caution">
    <text evidence="7">The sequence shown here is derived from an EMBL/GenBank/DDBJ whole genome shotgun (WGS) entry which is preliminary data.</text>
</comment>
<dbReference type="InterPro" id="IPR039338">
    <property type="entry name" value="ZFTRAF1"/>
</dbReference>
<dbReference type="GO" id="GO:0005634">
    <property type="term" value="C:nucleus"/>
    <property type="evidence" value="ECO:0007669"/>
    <property type="project" value="TreeGrafter"/>
</dbReference>
<organism evidence="7 8">
    <name type="scientific">Rotaria sordida</name>
    <dbReference type="NCBI Taxonomy" id="392033"/>
    <lineage>
        <taxon>Eukaryota</taxon>
        <taxon>Metazoa</taxon>
        <taxon>Spiralia</taxon>
        <taxon>Gnathifera</taxon>
        <taxon>Rotifera</taxon>
        <taxon>Eurotatoria</taxon>
        <taxon>Bdelloidea</taxon>
        <taxon>Philodinida</taxon>
        <taxon>Philodinidae</taxon>
        <taxon>Rotaria</taxon>
    </lineage>
</organism>
<dbReference type="Gene3D" id="3.30.40.10">
    <property type="entry name" value="Zinc/RING finger domain, C3HC4 (zinc finger)"/>
    <property type="match status" value="2"/>
</dbReference>
<reference evidence="7" key="1">
    <citation type="submission" date="2021-02" db="EMBL/GenBank/DDBJ databases">
        <authorList>
            <person name="Nowell W R."/>
        </authorList>
    </citation>
    <scope>NUCLEOTIDE SEQUENCE</scope>
</reference>
<dbReference type="GO" id="GO:0008270">
    <property type="term" value="F:zinc ion binding"/>
    <property type="evidence" value="ECO:0007669"/>
    <property type="project" value="UniProtKB-KW"/>
</dbReference>
<keyword evidence="2 5" id="KW-0863">Zinc-finger</keyword>